<dbReference type="InterPro" id="IPR050993">
    <property type="entry name" value="Isochorismatase_domain"/>
</dbReference>
<evidence type="ECO:0000256" key="2">
    <source>
        <dbReference type="ARBA" id="ARBA00040688"/>
    </source>
</evidence>
<dbReference type="Proteomes" id="UP000030693">
    <property type="component" value="Unassembled WGS sequence"/>
</dbReference>
<dbReference type="OrthoDB" id="269496at2759"/>
<reference evidence="4" key="1">
    <citation type="submission" date="2013-04" db="EMBL/GenBank/DDBJ databases">
        <title>The Genome Sequence of Fonticula alba ATCC 38817.</title>
        <authorList>
            <consortium name="The Broad Institute Genomics Platform"/>
            <person name="Russ C."/>
            <person name="Cuomo C."/>
            <person name="Burger G."/>
            <person name="Gray M.W."/>
            <person name="Holland P.W.H."/>
            <person name="King N."/>
            <person name="Lang F.B.F."/>
            <person name="Roger A.J."/>
            <person name="Ruiz-Trillo I."/>
            <person name="Brown M."/>
            <person name="Walker B."/>
            <person name="Young S."/>
            <person name="Zeng Q."/>
            <person name="Gargeya S."/>
            <person name="Fitzgerald M."/>
            <person name="Haas B."/>
            <person name="Abouelleil A."/>
            <person name="Allen A.W."/>
            <person name="Alvarado L."/>
            <person name="Arachchi H.M."/>
            <person name="Berlin A.M."/>
            <person name="Chapman S.B."/>
            <person name="Gainer-Dewar J."/>
            <person name="Goldberg J."/>
            <person name="Griggs A."/>
            <person name="Gujja S."/>
            <person name="Hansen M."/>
            <person name="Howarth C."/>
            <person name="Imamovic A."/>
            <person name="Ireland A."/>
            <person name="Larimer J."/>
            <person name="McCowan C."/>
            <person name="Murphy C."/>
            <person name="Pearson M."/>
            <person name="Poon T.W."/>
            <person name="Priest M."/>
            <person name="Roberts A."/>
            <person name="Saif S."/>
            <person name="Shea T."/>
            <person name="Sisk P."/>
            <person name="Sykes S."/>
            <person name="Wortman J."/>
            <person name="Nusbaum C."/>
            <person name="Birren B."/>
        </authorList>
    </citation>
    <scope>NUCLEOTIDE SEQUENCE [LARGE SCALE GENOMIC DNA]</scope>
    <source>
        <strain evidence="4">ATCC 38817</strain>
    </source>
</reference>
<feature type="domain" description="Isochorismatase-like" evidence="3">
    <location>
        <begin position="14"/>
        <end position="167"/>
    </location>
</feature>
<dbReference type="Gene3D" id="3.40.50.850">
    <property type="entry name" value="Isochorismatase-like"/>
    <property type="match status" value="1"/>
</dbReference>
<organism evidence="4">
    <name type="scientific">Fonticula alba</name>
    <name type="common">Slime mold</name>
    <dbReference type="NCBI Taxonomy" id="691883"/>
    <lineage>
        <taxon>Eukaryota</taxon>
        <taxon>Rotosphaerida</taxon>
        <taxon>Fonticulaceae</taxon>
        <taxon>Fonticula</taxon>
    </lineage>
</organism>
<dbReference type="SUPFAM" id="SSF52499">
    <property type="entry name" value="Isochorismatase-like hydrolases"/>
    <property type="match status" value="1"/>
</dbReference>
<dbReference type="OMA" id="HVCVFQT"/>
<dbReference type="STRING" id="691883.A0A058Z153"/>
<dbReference type="Pfam" id="PF00857">
    <property type="entry name" value="Isochorismatase"/>
    <property type="match status" value="1"/>
</dbReference>
<dbReference type="PANTHER" id="PTHR14119:SF17">
    <property type="entry name" value="ISOCHORISMATASE DOMAIN-CONTAINING PROTEIN 1"/>
    <property type="match status" value="1"/>
</dbReference>
<name>A0A058Z153_FONAL</name>
<accession>A0A058Z153</accession>
<evidence type="ECO:0000256" key="1">
    <source>
        <dbReference type="ARBA" id="ARBA00006336"/>
    </source>
</evidence>
<proteinExistence type="inferred from homology"/>
<dbReference type="PANTHER" id="PTHR14119">
    <property type="entry name" value="HYDROLASE"/>
    <property type="match status" value="1"/>
</dbReference>
<evidence type="ECO:0000313" key="5">
    <source>
        <dbReference type="Proteomes" id="UP000030693"/>
    </source>
</evidence>
<dbReference type="EMBL" id="KB932214">
    <property type="protein sequence ID" value="KCV67673.1"/>
    <property type="molecule type" value="Genomic_DNA"/>
</dbReference>
<gene>
    <name evidence="4" type="ORF">H696_05783</name>
</gene>
<comment type="similarity">
    <text evidence="1">Belongs to the isochorismatase family.</text>
</comment>
<dbReference type="eggNOG" id="KOG4044">
    <property type="taxonomic scope" value="Eukaryota"/>
</dbReference>
<dbReference type="AlphaFoldDB" id="A0A058Z153"/>
<evidence type="ECO:0000259" key="3">
    <source>
        <dbReference type="Pfam" id="PF00857"/>
    </source>
</evidence>
<dbReference type="RefSeq" id="XP_009497857.1">
    <property type="nucleotide sequence ID" value="XM_009499582.1"/>
</dbReference>
<dbReference type="GeneID" id="20530508"/>
<sequence>MAHFRPGRLNAKSTLLMLCDVQTRFSEVVSFFPSVSFVANRMVRASTILDLPVIATEQNPLRLGATVPEVGLDELVTSGRASVYPKTKFSMMIPEVVRDLERMKPKSVVVFGLEAHVCVQQTVLDLLARGDVEVHVLTDGTSSQRTFDRQTAFERMKQAGAFLTTSESALFDMLENSADNPHFKPISNLCKQLPPDTGIPFQK</sequence>
<keyword evidence="5" id="KW-1185">Reference proteome</keyword>
<evidence type="ECO:0000313" key="4">
    <source>
        <dbReference type="EMBL" id="KCV67673.1"/>
    </source>
</evidence>
<dbReference type="InterPro" id="IPR036380">
    <property type="entry name" value="Isochorismatase-like_sf"/>
</dbReference>
<protein>
    <recommendedName>
        <fullName evidence="2">Isochorismatase domain-containing protein 1</fullName>
    </recommendedName>
</protein>
<dbReference type="InterPro" id="IPR000868">
    <property type="entry name" value="Isochorismatase-like_dom"/>
</dbReference>